<evidence type="ECO:0000256" key="5">
    <source>
        <dbReference type="ARBA" id="ARBA00023125"/>
    </source>
</evidence>
<dbReference type="Proteomes" id="UP000000268">
    <property type="component" value="Chromosome"/>
</dbReference>
<proteinExistence type="inferred from homology"/>
<feature type="binding site" evidence="7">
    <location>
        <position position="81"/>
    </location>
    <ligand>
        <name>Zn(2+)</name>
        <dbReference type="ChEBI" id="CHEBI:29105"/>
    </ligand>
</feature>
<dbReference type="STRING" id="329726.AM1_3167"/>
<evidence type="ECO:0000256" key="8">
    <source>
        <dbReference type="PIRSR" id="PIRSR602481-2"/>
    </source>
</evidence>
<keyword evidence="3 7" id="KW-0862">Zinc</keyword>
<keyword evidence="6" id="KW-0804">Transcription</keyword>
<accession>B0CEQ8</accession>
<evidence type="ECO:0000256" key="3">
    <source>
        <dbReference type="ARBA" id="ARBA00022833"/>
    </source>
</evidence>
<dbReference type="InterPro" id="IPR036388">
    <property type="entry name" value="WH-like_DNA-bd_sf"/>
</dbReference>
<dbReference type="OrthoDB" id="8659436at2"/>
<keyword evidence="4" id="KW-0805">Transcription regulation</keyword>
<dbReference type="InterPro" id="IPR036390">
    <property type="entry name" value="WH_DNA-bd_sf"/>
</dbReference>
<name>B0CEQ8_ACAM1</name>
<sequence>MKSHLTRSQNTVLKLLKKLNREISAQELYLELRKAQLTLGLATVYRALDTLKLSGIVQARLLSNGETLYTAAQQDRHHVTCLQCGVSIPIQEEECPVHELEDQLKQSSKFEIFYHTLEFFGLCTPCQLEQSHSKP</sequence>
<dbReference type="HOGENOM" id="CLU_096072_5_1_3"/>
<dbReference type="RefSeq" id="WP_012163586.1">
    <property type="nucleotide sequence ID" value="NC_009925.1"/>
</dbReference>
<dbReference type="KEGG" id="amr:AM1_3167"/>
<evidence type="ECO:0000313" key="10">
    <source>
        <dbReference type="Proteomes" id="UP000000268"/>
    </source>
</evidence>
<organism evidence="9 10">
    <name type="scientific">Acaryochloris marina (strain MBIC 11017)</name>
    <dbReference type="NCBI Taxonomy" id="329726"/>
    <lineage>
        <taxon>Bacteria</taxon>
        <taxon>Bacillati</taxon>
        <taxon>Cyanobacteriota</taxon>
        <taxon>Cyanophyceae</taxon>
        <taxon>Acaryochloridales</taxon>
        <taxon>Acaryochloridaceae</taxon>
        <taxon>Acaryochloris</taxon>
    </lineage>
</organism>
<dbReference type="GO" id="GO:1900376">
    <property type="term" value="P:regulation of secondary metabolite biosynthetic process"/>
    <property type="evidence" value="ECO:0007669"/>
    <property type="project" value="TreeGrafter"/>
</dbReference>
<evidence type="ECO:0000256" key="1">
    <source>
        <dbReference type="ARBA" id="ARBA00007957"/>
    </source>
</evidence>
<dbReference type="Gene3D" id="1.10.10.10">
    <property type="entry name" value="Winged helix-like DNA-binding domain superfamily/Winged helix DNA-binding domain"/>
    <property type="match status" value="1"/>
</dbReference>
<comment type="cofactor">
    <cofactor evidence="8">
        <name>Mn(2+)</name>
        <dbReference type="ChEBI" id="CHEBI:29035"/>
    </cofactor>
    <cofactor evidence="8">
        <name>Fe(2+)</name>
        <dbReference type="ChEBI" id="CHEBI:29033"/>
    </cofactor>
    <text evidence="8">Binds 1 Mn(2+) or Fe(2+) ion per subunit.</text>
</comment>
<dbReference type="GO" id="GO:0008270">
    <property type="term" value="F:zinc ion binding"/>
    <property type="evidence" value="ECO:0007669"/>
    <property type="project" value="TreeGrafter"/>
</dbReference>
<evidence type="ECO:0000256" key="4">
    <source>
        <dbReference type="ARBA" id="ARBA00023015"/>
    </source>
</evidence>
<dbReference type="GO" id="GO:0003700">
    <property type="term" value="F:DNA-binding transcription factor activity"/>
    <property type="evidence" value="ECO:0007669"/>
    <property type="project" value="InterPro"/>
</dbReference>
<keyword evidence="5" id="KW-0238">DNA-binding</keyword>
<evidence type="ECO:0000256" key="7">
    <source>
        <dbReference type="PIRSR" id="PIRSR602481-1"/>
    </source>
</evidence>
<evidence type="ECO:0000313" key="9">
    <source>
        <dbReference type="EMBL" id="ABW28163.1"/>
    </source>
</evidence>
<dbReference type="PANTHER" id="PTHR33202:SF19">
    <property type="entry name" value="FERRIC UPTAKE REGULATION PROTEIN"/>
    <property type="match status" value="1"/>
</dbReference>
<comment type="cofactor">
    <cofactor evidence="7">
        <name>Zn(2+)</name>
        <dbReference type="ChEBI" id="CHEBI:29105"/>
    </cofactor>
    <text evidence="7">Binds 1 zinc ion per subunit.</text>
</comment>
<dbReference type="PANTHER" id="PTHR33202">
    <property type="entry name" value="ZINC UPTAKE REGULATION PROTEIN"/>
    <property type="match status" value="1"/>
</dbReference>
<dbReference type="GO" id="GO:0045892">
    <property type="term" value="P:negative regulation of DNA-templated transcription"/>
    <property type="evidence" value="ECO:0007669"/>
    <property type="project" value="TreeGrafter"/>
</dbReference>
<keyword evidence="10" id="KW-1185">Reference proteome</keyword>
<protein>
    <submittedName>
        <fullName evidence="9">Ferric uptake regulation protein</fullName>
    </submittedName>
</protein>
<dbReference type="AlphaFoldDB" id="B0CEQ8"/>
<evidence type="ECO:0000256" key="2">
    <source>
        <dbReference type="ARBA" id="ARBA00022491"/>
    </source>
</evidence>
<dbReference type="eggNOG" id="COG0735">
    <property type="taxonomic scope" value="Bacteria"/>
</dbReference>
<dbReference type="Gene3D" id="3.30.1490.190">
    <property type="match status" value="1"/>
</dbReference>
<dbReference type="CDD" id="cd07153">
    <property type="entry name" value="Fur_like"/>
    <property type="match status" value="1"/>
</dbReference>
<keyword evidence="2" id="KW-0678">Repressor</keyword>
<dbReference type="SUPFAM" id="SSF46785">
    <property type="entry name" value="Winged helix' DNA-binding domain"/>
    <property type="match status" value="1"/>
</dbReference>
<keyword evidence="7" id="KW-0479">Metal-binding</keyword>
<evidence type="ECO:0000256" key="6">
    <source>
        <dbReference type="ARBA" id="ARBA00023163"/>
    </source>
</evidence>
<dbReference type="Pfam" id="PF01475">
    <property type="entry name" value="FUR"/>
    <property type="match status" value="1"/>
</dbReference>
<feature type="binding site" evidence="8">
    <location>
        <position position="115"/>
    </location>
    <ligand>
        <name>Fe cation</name>
        <dbReference type="ChEBI" id="CHEBI:24875"/>
    </ligand>
</feature>
<gene>
    <name evidence="9" type="ordered locus">AM1_3167</name>
</gene>
<dbReference type="InterPro" id="IPR002481">
    <property type="entry name" value="FUR"/>
</dbReference>
<comment type="similarity">
    <text evidence="1">Belongs to the Fur family.</text>
</comment>
<keyword evidence="8" id="KW-0408">Iron</keyword>
<feature type="binding site" evidence="7">
    <location>
        <position position="84"/>
    </location>
    <ligand>
        <name>Zn(2+)</name>
        <dbReference type="ChEBI" id="CHEBI:29105"/>
    </ligand>
</feature>
<feature type="binding site" evidence="7">
    <location>
        <position position="123"/>
    </location>
    <ligand>
        <name>Zn(2+)</name>
        <dbReference type="ChEBI" id="CHEBI:29105"/>
    </ligand>
</feature>
<reference evidence="9 10" key="1">
    <citation type="journal article" date="2008" name="Proc. Natl. Acad. Sci. U.S.A.">
        <title>Niche adaptation and genome expansion in the chlorophyll d-producing cyanobacterium Acaryochloris marina.</title>
        <authorList>
            <person name="Swingley W.D."/>
            <person name="Chen M."/>
            <person name="Cheung P.C."/>
            <person name="Conrad A.L."/>
            <person name="Dejesa L.C."/>
            <person name="Hao J."/>
            <person name="Honchak B.M."/>
            <person name="Karbach L.E."/>
            <person name="Kurdoglu A."/>
            <person name="Lahiri S."/>
            <person name="Mastrian S.D."/>
            <person name="Miyashita H."/>
            <person name="Page L."/>
            <person name="Ramakrishna P."/>
            <person name="Satoh S."/>
            <person name="Sattley W.M."/>
            <person name="Shimada Y."/>
            <person name="Taylor H.L."/>
            <person name="Tomo T."/>
            <person name="Tsuchiya T."/>
            <person name="Wang Z.T."/>
            <person name="Raymond J."/>
            <person name="Mimuro M."/>
            <person name="Blankenship R.E."/>
            <person name="Touchman J.W."/>
        </authorList>
    </citation>
    <scope>NUCLEOTIDE SEQUENCE [LARGE SCALE GENOMIC DNA]</scope>
    <source>
        <strain evidence="10">MBIC 11017</strain>
    </source>
</reference>
<dbReference type="InterPro" id="IPR043135">
    <property type="entry name" value="Fur_C"/>
</dbReference>
<dbReference type="GO" id="GO:0000976">
    <property type="term" value="F:transcription cis-regulatory region binding"/>
    <property type="evidence" value="ECO:0007669"/>
    <property type="project" value="TreeGrafter"/>
</dbReference>
<dbReference type="EMBL" id="CP000828">
    <property type="protein sequence ID" value="ABW28163.1"/>
    <property type="molecule type" value="Genomic_DNA"/>
</dbReference>
<feature type="binding site" evidence="7">
    <location>
        <position position="126"/>
    </location>
    <ligand>
        <name>Zn(2+)</name>
        <dbReference type="ChEBI" id="CHEBI:29105"/>
    </ligand>
</feature>